<name>A0A368R7T0_SETIT</name>
<accession>A0A368R7T0</accession>
<evidence type="ECO:0000313" key="2">
    <source>
        <dbReference type="EMBL" id="RCV26134.1"/>
    </source>
</evidence>
<sequence>MEGMSRRREREAISNELDRIIEGLDPDPRAAERRCARMSERDREEVRSSRVPPGRPGPRITFRLKGGKLVREAEDGEREEVPADGAVGESSSSAAAASGSEDDLCSAFGSARF</sequence>
<protein>
    <submittedName>
        <fullName evidence="2">Uncharacterized protein</fullName>
    </submittedName>
</protein>
<reference evidence="2" key="1">
    <citation type="journal article" date="2012" name="Nat. Biotechnol.">
        <title>Reference genome sequence of the model plant Setaria.</title>
        <authorList>
            <person name="Bennetzen J.L."/>
            <person name="Schmutz J."/>
            <person name="Wang H."/>
            <person name="Percifield R."/>
            <person name="Hawkins J."/>
            <person name="Pontaroli A.C."/>
            <person name="Estep M."/>
            <person name="Feng L."/>
            <person name="Vaughn J.N."/>
            <person name="Grimwood J."/>
            <person name="Jenkins J."/>
            <person name="Barry K."/>
            <person name="Lindquist E."/>
            <person name="Hellsten U."/>
            <person name="Deshpande S."/>
            <person name="Wang X."/>
            <person name="Wu X."/>
            <person name="Mitros T."/>
            <person name="Triplett J."/>
            <person name="Yang X."/>
            <person name="Ye C.Y."/>
            <person name="Mauro-Herrera M."/>
            <person name="Wang L."/>
            <person name="Li P."/>
            <person name="Sharma M."/>
            <person name="Sharma R."/>
            <person name="Ronald P.C."/>
            <person name="Panaud O."/>
            <person name="Kellogg E.A."/>
            <person name="Brutnell T.P."/>
            <person name="Doust A.N."/>
            <person name="Tuskan G.A."/>
            <person name="Rokhsar D."/>
            <person name="Devos K.M."/>
        </authorList>
    </citation>
    <scope>NUCLEOTIDE SEQUENCE [LARGE SCALE GENOMIC DNA]</scope>
    <source>
        <strain evidence="2">Yugu1</strain>
    </source>
</reference>
<gene>
    <name evidence="2" type="ORF">SETIT_5G221000v2</name>
</gene>
<feature type="region of interest" description="Disordered" evidence="1">
    <location>
        <begin position="1"/>
        <end position="103"/>
    </location>
</feature>
<proteinExistence type="predicted"/>
<evidence type="ECO:0000256" key="1">
    <source>
        <dbReference type="SAM" id="MobiDB-lite"/>
    </source>
</evidence>
<dbReference type="AlphaFoldDB" id="A0A368R7T0"/>
<feature type="compositionally biased region" description="Basic and acidic residues" evidence="1">
    <location>
        <begin position="1"/>
        <end position="48"/>
    </location>
</feature>
<organism evidence="2">
    <name type="scientific">Setaria italica</name>
    <name type="common">Foxtail millet</name>
    <name type="synonym">Panicum italicum</name>
    <dbReference type="NCBI Taxonomy" id="4555"/>
    <lineage>
        <taxon>Eukaryota</taxon>
        <taxon>Viridiplantae</taxon>
        <taxon>Streptophyta</taxon>
        <taxon>Embryophyta</taxon>
        <taxon>Tracheophyta</taxon>
        <taxon>Spermatophyta</taxon>
        <taxon>Magnoliopsida</taxon>
        <taxon>Liliopsida</taxon>
        <taxon>Poales</taxon>
        <taxon>Poaceae</taxon>
        <taxon>PACMAD clade</taxon>
        <taxon>Panicoideae</taxon>
        <taxon>Panicodae</taxon>
        <taxon>Paniceae</taxon>
        <taxon>Cenchrinae</taxon>
        <taxon>Setaria</taxon>
    </lineage>
</organism>
<reference evidence="2" key="2">
    <citation type="submission" date="2015-07" db="EMBL/GenBank/DDBJ databases">
        <authorList>
            <person name="Noorani M."/>
        </authorList>
    </citation>
    <scope>NUCLEOTIDE SEQUENCE</scope>
    <source>
        <strain evidence="2">Yugu1</strain>
    </source>
</reference>
<dbReference type="EMBL" id="CM003532">
    <property type="protein sequence ID" value="RCV26134.1"/>
    <property type="molecule type" value="Genomic_DNA"/>
</dbReference>
<feature type="compositionally biased region" description="Low complexity" evidence="1">
    <location>
        <begin position="83"/>
        <end position="99"/>
    </location>
</feature>